<name>A0A0Q9YNE3_9GAMM</name>
<dbReference type="RefSeq" id="WP_075065356.1">
    <property type="nucleotide sequence ID" value="NZ_LKAJ02000001.1"/>
</dbReference>
<organism evidence="11">
    <name type="scientific">Candidatus Berkiella aquae</name>
    <dbReference type="NCBI Taxonomy" id="295108"/>
    <lineage>
        <taxon>Bacteria</taxon>
        <taxon>Pseudomonadati</taxon>
        <taxon>Pseudomonadota</taxon>
        <taxon>Gammaproteobacteria</taxon>
        <taxon>Candidatus Berkiellales</taxon>
        <taxon>Candidatus Berkiellaceae</taxon>
        <taxon>Candidatus Berkiella</taxon>
    </lineage>
</organism>
<evidence type="ECO:0000313" key="12">
    <source>
        <dbReference type="EMBL" id="MCS5712500.1"/>
    </source>
</evidence>
<reference evidence="12" key="2">
    <citation type="journal article" date="2016" name="Genome Announc.">
        <title>Draft Genome Sequences of Two Novel Amoeba-Resistant Intranuclear Bacteria, 'Candidatus Berkiella cookevillensis' and 'Candidatus Berkiella aquae'.</title>
        <authorList>
            <person name="Mehari Y.T."/>
            <person name="Arivett B.A."/>
            <person name="Farone A.L."/>
            <person name="Gunderson J.H."/>
            <person name="Farone M.B."/>
        </authorList>
    </citation>
    <scope>NUCLEOTIDE SEQUENCE</scope>
    <source>
        <strain evidence="12">HT99</strain>
    </source>
</reference>
<feature type="active site" evidence="9">
    <location>
        <position position="147"/>
    </location>
</feature>
<comment type="pathway">
    <text evidence="9">Protein modification; lipoprotein biosynthesis (signal peptide cleavage).</text>
</comment>
<proteinExistence type="inferred from homology"/>
<evidence type="ECO:0000256" key="5">
    <source>
        <dbReference type="ARBA" id="ARBA00022750"/>
    </source>
</evidence>
<evidence type="ECO:0000256" key="8">
    <source>
        <dbReference type="ARBA" id="ARBA00023136"/>
    </source>
</evidence>
<dbReference type="HAMAP" id="MF_00161">
    <property type="entry name" value="LspA"/>
    <property type="match status" value="1"/>
</dbReference>
<evidence type="ECO:0000256" key="4">
    <source>
        <dbReference type="ARBA" id="ARBA00022692"/>
    </source>
</evidence>
<dbReference type="GO" id="GO:0006508">
    <property type="term" value="P:proteolysis"/>
    <property type="evidence" value="ECO:0007669"/>
    <property type="project" value="UniProtKB-KW"/>
</dbReference>
<dbReference type="PANTHER" id="PTHR33695">
    <property type="entry name" value="LIPOPROTEIN SIGNAL PEPTIDASE"/>
    <property type="match status" value="1"/>
</dbReference>
<feature type="transmembrane region" description="Helical" evidence="9">
    <location>
        <begin position="105"/>
        <end position="124"/>
    </location>
</feature>
<comment type="function">
    <text evidence="9">This protein specifically catalyzes the removal of signal peptides from prolipoproteins.</text>
</comment>
<feature type="active site" evidence="9">
    <location>
        <position position="129"/>
    </location>
</feature>
<keyword evidence="8 9" id="KW-0472">Membrane</keyword>
<dbReference type="STRING" id="295108.HT99x_00719"/>
<accession>A0A0Q9YNE3</accession>
<comment type="similarity">
    <text evidence="1 9 10">Belongs to the peptidase A8 family.</text>
</comment>
<feature type="transmembrane region" description="Helical" evidence="9">
    <location>
        <begin position="15"/>
        <end position="36"/>
    </location>
</feature>
<keyword evidence="6 9" id="KW-0378">Hydrolase</keyword>
<evidence type="ECO:0000256" key="2">
    <source>
        <dbReference type="ARBA" id="ARBA00022475"/>
    </source>
</evidence>
<evidence type="ECO:0000256" key="9">
    <source>
        <dbReference type="HAMAP-Rule" id="MF_00161"/>
    </source>
</evidence>
<evidence type="ECO:0000313" key="11">
    <source>
        <dbReference type="EMBL" id="KRG22299.1"/>
    </source>
</evidence>
<dbReference type="EMBL" id="LKAJ01000002">
    <property type="protein sequence ID" value="KRG22299.1"/>
    <property type="molecule type" value="Genomic_DNA"/>
</dbReference>
<protein>
    <recommendedName>
        <fullName evidence="9">Lipoprotein signal peptidase</fullName>
        <ecNumber evidence="9">3.4.23.36</ecNumber>
    </recommendedName>
    <alternativeName>
        <fullName evidence="9">Prolipoprotein signal peptidase</fullName>
    </alternativeName>
    <alternativeName>
        <fullName evidence="9">Signal peptidase II</fullName>
        <shortName evidence="9">SPase II</shortName>
    </alternativeName>
</protein>
<evidence type="ECO:0000256" key="7">
    <source>
        <dbReference type="ARBA" id="ARBA00022989"/>
    </source>
</evidence>
<dbReference type="GO" id="GO:0004190">
    <property type="term" value="F:aspartic-type endopeptidase activity"/>
    <property type="evidence" value="ECO:0007669"/>
    <property type="project" value="UniProtKB-UniRule"/>
</dbReference>
<evidence type="ECO:0000256" key="10">
    <source>
        <dbReference type="RuleBase" id="RU004181"/>
    </source>
</evidence>
<dbReference type="InterPro" id="IPR001872">
    <property type="entry name" value="Peptidase_A8"/>
</dbReference>
<keyword evidence="3 9" id="KW-0645">Protease</keyword>
<reference evidence="11" key="1">
    <citation type="submission" date="2015-09" db="EMBL/GenBank/DDBJ databases">
        <title>Draft Genome Sequences of Two Novel Amoeba-resistant Intranuclear Bacteria, Candidatus Berkiella cookevillensis and Candidatus Berkiella aquae.</title>
        <authorList>
            <person name="Mehari Y.T."/>
            <person name="Arivett B.A."/>
            <person name="Farone A.L."/>
            <person name="Gunderson J.H."/>
            <person name="Farone M.B."/>
        </authorList>
    </citation>
    <scope>NUCLEOTIDE SEQUENCE [LARGE SCALE GENOMIC DNA]</scope>
    <source>
        <strain evidence="11">HT99</strain>
    </source>
</reference>
<dbReference type="NCBIfam" id="TIGR00077">
    <property type="entry name" value="lspA"/>
    <property type="match status" value="1"/>
</dbReference>
<sequence>MLKTDAINITAKNSVYPWFGLSGLLLLLDQLSKWWVVNHIAFGEFVSLIPSFSLTLTYNTGIAFSLFSQQAALGKWLLISFTLFISTIIAIWLAQTPREQKWNRLALAMILGGALGNICDRIFYGHVIDFIDFYFKNWHWYTFNLADCFITIGAVMTIFSLIFSKETQS</sequence>
<dbReference type="UniPathway" id="UPA00665"/>
<keyword evidence="4 9" id="KW-0812">Transmembrane</keyword>
<keyword evidence="5 9" id="KW-0064">Aspartyl protease</keyword>
<keyword evidence="2 9" id="KW-1003">Cell membrane</keyword>
<evidence type="ECO:0000313" key="13">
    <source>
        <dbReference type="Proteomes" id="UP000051497"/>
    </source>
</evidence>
<dbReference type="EMBL" id="LKAJ02000001">
    <property type="protein sequence ID" value="MCS5712500.1"/>
    <property type="molecule type" value="Genomic_DNA"/>
</dbReference>
<reference evidence="12" key="3">
    <citation type="submission" date="2021-06" db="EMBL/GenBank/DDBJ databases">
        <title>Genomic Description and Analysis of Intracellular Bacteria, Candidatus Berkiella cookevillensis and Candidatus Berkiella aquae.</title>
        <authorList>
            <person name="Kidane D.T."/>
            <person name="Mehari Y.T."/>
            <person name="Rice F.C."/>
            <person name="Arivett B.A."/>
            <person name="Farone A.L."/>
            <person name="Berk S.G."/>
            <person name="Farone M.B."/>
        </authorList>
    </citation>
    <scope>NUCLEOTIDE SEQUENCE</scope>
    <source>
        <strain evidence="12">HT99</strain>
    </source>
</reference>
<dbReference type="PANTHER" id="PTHR33695:SF1">
    <property type="entry name" value="LIPOPROTEIN SIGNAL PEPTIDASE"/>
    <property type="match status" value="1"/>
</dbReference>
<dbReference type="OrthoDB" id="9810259at2"/>
<dbReference type="EC" id="3.4.23.36" evidence="9"/>
<feature type="transmembrane region" description="Helical" evidence="9">
    <location>
        <begin position="48"/>
        <end position="67"/>
    </location>
</feature>
<dbReference type="GO" id="GO:0005886">
    <property type="term" value="C:plasma membrane"/>
    <property type="evidence" value="ECO:0007669"/>
    <property type="project" value="UniProtKB-SubCell"/>
</dbReference>
<comment type="subcellular location">
    <subcellularLocation>
        <location evidence="9">Cell membrane</location>
        <topology evidence="9">Multi-pass membrane protein</topology>
    </subcellularLocation>
</comment>
<evidence type="ECO:0000256" key="1">
    <source>
        <dbReference type="ARBA" id="ARBA00006139"/>
    </source>
</evidence>
<dbReference type="PRINTS" id="PR00781">
    <property type="entry name" value="LIPOSIGPTASE"/>
</dbReference>
<keyword evidence="11" id="KW-0449">Lipoprotein</keyword>
<comment type="catalytic activity">
    <reaction evidence="9">
        <text>Release of signal peptides from bacterial membrane prolipoproteins. Hydrolyzes -Xaa-Yaa-Zaa-|-(S,diacylglyceryl)Cys-, in which Xaa is hydrophobic (preferably Leu), and Yaa (Ala or Ser) and Zaa (Gly or Ala) have small, neutral side chains.</text>
        <dbReference type="EC" id="3.4.23.36"/>
    </reaction>
</comment>
<keyword evidence="13" id="KW-1185">Reference proteome</keyword>
<feature type="transmembrane region" description="Helical" evidence="9">
    <location>
        <begin position="73"/>
        <end position="93"/>
    </location>
</feature>
<dbReference type="Pfam" id="PF01252">
    <property type="entry name" value="Peptidase_A8"/>
    <property type="match status" value="1"/>
</dbReference>
<evidence type="ECO:0000256" key="3">
    <source>
        <dbReference type="ARBA" id="ARBA00022670"/>
    </source>
</evidence>
<gene>
    <name evidence="9 11" type="primary">lspA</name>
    <name evidence="11" type="ORF">HT99x_00719</name>
    <name evidence="12" type="ORF">HT99x_013750</name>
</gene>
<dbReference type="AlphaFoldDB" id="A0A0Q9YNE3"/>
<comment type="caution">
    <text evidence="11">The sequence shown here is derived from an EMBL/GenBank/DDBJ whole genome shotgun (WGS) entry which is preliminary data.</text>
</comment>
<dbReference type="Proteomes" id="UP000051497">
    <property type="component" value="Unassembled WGS sequence"/>
</dbReference>
<evidence type="ECO:0000256" key="6">
    <source>
        <dbReference type="ARBA" id="ARBA00022801"/>
    </source>
</evidence>
<keyword evidence="7 9" id="KW-1133">Transmembrane helix</keyword>
<feature type="transmembrane region" description="Helical" evidence="9">
    <location>
        <begin position="144"/>
        <end position="163"/>
    </location>
</feature>
<dbReference type="PATRIC" id="fig|1590043.3.peg.719"/>